<sequence length="188" mass="19295">MANSSKSTGSLFTKGRAILAGGLVLGVGAVVTLAAWNDSEWAQGNFKAGEFGIEGSEDGTTFANHPTDGPAATLDFSVGADNLTPGDVVYANYAVRLSQTSTYAAEVDIESQLVNEDGHLAVSHAFVDSAAGCSAAAFTGTDDPESFSLDAHDETQNICIRVTAGSDLLQGETGTVTFTFNAESTTSL</sequence>
<dbReference type="Proteomes" id="UP001597492">
    <property type="component" value="Unassembled WGS sequence"/>
</dbReference>
<dbReference type="NCBIfam" id="TIGR04088">
    <property type="entry name" value="cognate_SipW"/>
    <property type="match status" value="1"/>
</dbReference>
<dbReference type="EMBL" id="JBHUNE010000003">
    <property type="protein sequence ID" value="MFD2757270.1"/>
    <property type="molecule type" value="Genomic_DNA"/>
</dbReference>
<comment type="caution">
    <text evidence="1">The sequence shown here is derived from an EMBL/GenBank/DDBJ whole genome shotgun (WGS) entry which is preliminary data.</text>
</comment>
<name>A0ABW5UY53_9MICO</name>
<protein>
    <submittedName>
        <fullName evidence="1">SipW-dependent-type signal peptide-containing protein</fullName>
    </submittedName>
</protein>
<accession>A0ABW5UY53</accession>
<gene>
    <name evidence="1" type="ORF">ACFSW7_02620</name>
</gene>
<organism evidence="1 2">
    <name type="scientific">Gulosibacter faecalis</name>
    <dbReference type="NCBI Taxonomy" id="272240"/>
    <lineage>
        <taxon>Bacteria</taxon>
        <taxon>Bacillati</taxon>
        <taxon>Actinomycetota</taxon>
        <taxon>Actinomycetes</taxon>
        <taxon>Micrococcales</taxon>
        <taxon>Microbacteriaceae</taxon>
        <taxon>Gulosibacter</taxon>
    </lineage>
</organism>
<evidence type="ECO:0000313" key="2">
    <source>
        <dbReference type="Proteomes" id="UP001597492"/>
    </source>
</evidence>
<evidence type="ECO:0000313" key="1">
    <source>
        <dbReference type="EMBL" id="MFD2757270.1"/>
    </source>
</evidence>
<keyword evidence="2" id="KW-1185">Reference proteome</keyword>
<reference evidence="2" key="1">
    <citation type="journal article" date="2019" name="Int. J. Syst. Evol. Microbiol.">
        <title>The Global Catalogue of Microorganisms (GCM) 10K type strain sequencing project: providing services to taxonomists for standard genome sequencing and annotation.</title>
        <authorList>
            <consortium name="The Broad Institute Genomics Platform"/>
            <consortium name="The Broad Institute Genome Sequencing Center for Infectious Disease"/>
            <person name="Wu L."/>
            <person name="Ma J."/>
        </authorList>
    </citation>
    <scope>NUCLEOTIDE SEQUENCE [LARGE SCALE GENOMIC DNA]</scope>
    <source>
        <strain evidence="2">TISTR 1514</strain>
    </source>
</reference>
<dbReference type="InterPro" id="IPR023833">
    <property type="entry name" value="Signal_pept_SipW-depend-type"/>
</dbReference>
<proteinExistence type="predicted"/>
<dbReference type="RefSeq" id="WP_019619812.1">
    <property type="nucleotide sequence ID" value="NZ_JBHUNE010000003.1"/>
</dbReference>